<evidence type="ECO:0000259" key="7">
    <source>
        <dbReference type="Pfam" id="PF03458"/>
    </source>
</evidence>
<dbReference type="InterPro" id="IPR005115">
    <property type="entry name" value="Gly_transporter"/>
</dbReference>
<dbReference type="PANTHER" id="PTHR30506:SF3">
    <property type="entry name" value="UPF0126 INNER MEMBRANE PROTEIN YADS-RELATED"/>
    <property type="match status" value="1"/>
</dbReference>
<evidence type="ECO:0000256" key="2">
    <source>
        <dbReference type="ARBA" id="ARBA00022475"/>
    </source>
</evidence>
<dbReference type="Pfam" id="PF03458">
    <property type="entry name" value="Gly_transporter"/>
    <property type="match status" value="2"/>
</dbReference>
<dbReference type="RefSeq" id="WP_158205129.1">
    <property type="nucleotide sequence ID" value="NZ_WSZK01000023.1"/>
</dbReference>
<comment type="caution">
    <text evidence="8">The sequence shown here is derived from an EMBL/GenBank/DDBJ whole genome shotgun (WGS) entry which is preliminary data.</text>
</comment>
<evidence type="ECO:0000256" key="5">
    <source>
        <dbReference type="ARBA" id="ARBA00023136"/>
    </source>
</evidence>
<comment type="subcellular location">
    <subcellularLocation>
        <location evidence="1">Cell membrane</location>
        <topology evidence="1">Multi-pass membrane protein</topology>
    </subcellularLocation>
</comment>
<keyword evidence="4 6" id="KW-1133">Transmembrane helix</keyword>
<evidence type="ECO:0000313" key="9">
    <source>
        <dbReference type="Proteomes" id="UP000451471"/>
    </source>
</evidence>
<evidence type="ECO:0000313" key="8">
    <source>
        <dbReference type="EMBL" id="MWG35452.1"/>
    </source>
</evidence>
<dbReference type="Proteomes" id="UP000451471">
    <property type="component" value="Unassembled WGS sequence"/>
</dbReference>
<feature type="domain" description="Glycine transporter" evidence="7">
    <location>
        <begin position="94"/>
        <end position="165"/>
    </location>
</feature>
<feature type="domain" description="Glycine transporter" evidence="7">
    <location>
        <begin position="7"/>
        <end position="79"/>
    </location>
</feature>
<sequence>MVDAFTVMNALGLLAFAAAGALKGAEADLDLFGVVVLGVLTALGGGTLRDVLVGRVPAALRSTADVTVAFVGVALAVAFVVLSEDVRGHPALVVSDAVGLAAFAATGALVGVEAGLSPFGVVVLATLTGVGGGSLADLLLTRVPVVLREDFYATPAAVGGAGFWAATVGGATSEQALLGTAVAVFAVRMLAVRGDWRLPTLSAV</sequence>
<proteinExistence type="predicted"/>
<reference evidence="8 9" key="1">
    <citation type="submission" date="2019-12" db="EMBL/GenBank/DDBJ databases">
        <title>Halocatena pleomorpha gen. nov. sp. nov., an extremely halophilic archaeon of family Halobacteriaceae isolated from saltpan soil.</title>
        <authorList>
            <person name="Pal Y."/>
            <person name="Verma A."/>
            <person name="Krishnamurthi S."/>
            <person name="Kumar P."/>
        </authorList>
    </citation>
    <scope>NUCLEOTIDE SEQUENCE [LARGE SCALE GENOMIC DNA]</scope>
    <source>
        <strain evidence="8 9">JCM 16495</strain>
    </source>
</reference>
<dbReference type="EMBL" id="WSZK01000023">
    <property type="protein sequence ID" value="MWG35452.1"/>
    <property type="molecule type" value="Genomic_DNA"/>
</dbReference>
<gene>
    <name evidence="8" type="ORF">GQS65_13315</name>
</gene>
<keyword evidence="2" id="KW-1003">Cell membrane</keyword>
<keyword evidence="5 6" id="KW-0472">Membrane</keyword>
<evidence type="ECO:0000256" key="4">
    <source>
        <dbReference type="ARBA" id="ARBA00022989"/>
    </source>
</evidence>
<evidence type="ECO:0000256" key="3">
    <source>
        <dbReference type="ARBA" id="ARBA00022692"/>
    </source>
</evidence>
<name>A0A6B0GKQ8_9EURY</name>
<dbReference type="PANTHER" id="PTHR30506">
    <property type="entry name" value="INNER MEMBRANE PROTEIN"/>
    <property type="match status" value="1"/>
</dbReference>
<keyword evidence="3 6" id="KW-0812">Transmembrane</keyword>
<evidence type="ECO:0000256" key="1">
    <source>
        <dbReference type="ARBA" id="ARBA00004651"/>
    </source>
</evidence>
<feature type="transmembrane region" description="Helical" evidence="6">
    <location>
        <begin position="89"/>
        <end position="112"/>
    </location>
</feature>
<evidence type="ECO:0000256" key="6">
    <source>
        <dbReference type="SAM" id="Phobius"/>
    </source>
</evidence>
<keyword evidence="9" id="KW-1185">Reference proteome</keyword>
<dbReference type="AlphaFoldDB" id="A0A6B0GKQ8"/>
<organism evidence="8 9">
    <name type="scientific">Halomarina oriensis</name>
    <dbReference type="NCBI Taxonomy" id="671145"/>
    <lineage>
        <taxon>Archaea</taxon>
        <taxon>Methanobacteriati</taxon>
        <taxon>Methanobacteriota</taxon>
        <taxon>Stenosarchaea group</taxon>
        <taxon>Halobacteria</taxon>
        <taxon>Halobacteriales</taxon>
        <taxon>Natronomonadaceae</taxon>
        <taxon>Halomarina</taxon>
    </lineage>
</organism>
<dbReference type="GO" id="GO:0005886">
    <property type="term" value="C:plasma membrane"/>
    <property type="evidence" value="ECO:0007669"/>
    <property type="project" value="UniProtKB-SubCell"/>
</dbReference>
<feature type="transmembrane region" description="Helical" evidence="6">
    <location>
        <begin position="161"/>
        <end position="187"/>
    </location>
</feature>
<feature type="transmembrane region" description="Helical" evidence="6">
    <location>
        <begin position="64"/>
        <end position="83"/>
    </location>
</feature>
<feature type="transmembrane region" description="Helical" evidence="6">
    <location>
        <begin position="119"/>
        <end position="141"/>
    </location>
</feature>
<accession>A0A6B0GKQ8</accession>
<dbReference type="OrthoDB" id="116318at2157"/>
<feature type="transmembrane region" description="Helical" evidence="6">
    <location>
        <begin position="31"/>
        <end position="52"/>
    </location>
</feature>
<protein>
    <submittedName>
        <fullName evidence="8">Trimeric intracellular cation channel family protein</fullName>
    </submittedName>
</protein>